<reference evidence="1" key="1">
    <citation type="submission" date="2023-04" db="EMBL/GenBank/DDBJ databases">
        <title>A chromosome-level genome assembly of the parasitoid wasp Eretmocerus hayati.</title>
        <authorList>
            <person name="Zhong Y."/>
            <person name="Liu S."/>
            <person name="Liu Y."/>
        </authorList>
    </citation>
    <scope>NUCLEOTIDE SEQUENCE</scope>
    <source>
        <strain evidence="1">ZJU_SS_LIU_2023</strain>
    </source>
</reference>
<accession>A0ACC2NSD1</accession>
<organism evidence="1 2">
    <name type="scientific">Eretmocerus hayati</name>
    <dbReference type="NCBI Taxonomy" id="131215"/>
    <lineage>
        <taxon>Eukaryota</taxon>
        <taxon>Metazoa</taxon>
        <taxon>Ecdysozoa</taxon>
        <taxon>Arthropoda</taxon>
        <taxon>Hexapoda</taxon>
        <taxon>Insecta</taxon>
        <taxon>Pterygota</taxon>
        <taxon>Neoptera</taxon>
        <taxon>Endopterygota</taxon>
        <taxon>Hymenoptera</taxon>
        <taxon>Apocrita</taxon>
        <taxon>Proctotrupomorpha</taxon>
        <taxon>Chalcidoidea</taxon>
        <taxon>Aphelinidae</taxon>
        <taxon>Aphelininae</taxon>
        <taxon>Eretmocerus</taxon>
    </lineage>
</organism>
<comment type="caution">
    <text evidence="1">The sequence shown here is derived from an EMBL/GenBank/DDBJ whole genome shotgun (WGS) entry which is preliminary data.</text>
</comment>
<dbReference type="Proteomes" id="UP001239111">
    <property type="component" value="Chromosome 3"/>
</dbReference>
<evidence type="ECO:0000313" key="1">
    <source>
        <dbReference type="EMBL" id="KAJ8673496.1"/>
    </source>
</evidence>
<sequence length="363" mass="38298">MLKHILAGQPSSGAGSRLQHHHNDFAPSSSNAAQHQQQHYSSGHPPPQQHRGPRAQSSADVYDGPNAGPGGGGGMLGQRAGPQYSSTRHALNHSQLSVNNLAHRLNASQHSHHALNLSALSASKHSVNSSSPIVGAHLANYATRQQQHPTSRLAQQHPQSLAQQHQQHVQQQHHQVALQQRQEQNLDRSKLNGGLDISRLSRVQQQTQSSPSPVPQLGSSGPATTTTGTGTATATTTSTGPSVAPLNVSWSSSSICRTSGADKSGGSGGGLEPGLKEVLSSLGLLCLVSLLLALLSLTFLVRMSSVSFVPNSLISPEEFAIVYDVTLVLCVLALSLNLCCLLVCAIQFLFAVKLVKAPYHGQR</sequence>
<name>A0ACC2NSD1_9HYME</name>
<evidence type="ECO:0000313" key="2">
    <source>
        <dbReference type="Proteomes" id="UP001239111"/>
    </source>
</evidence>
<proteinExistence type="predicted"/>
<keyword evidence="2" id="KW-1185">Reference proteome</keyword>
<gene>
    <name evidence="1" type="ORF">QAD02_004758</name>
</gene>
<protein>
    <submittedName>
        <fullName evidence="1">Uncharacterized protein</fullName>
    </submittedName>
</protein>
<dbReference type="EMBL" id="CM056743">
    <property type="protein sequence ID" value="KAJ8673496.1"/>
    <property type="molecule type" value="Genomic_DNA"/>
</dbReference>